<name>A0ABV8Q8K1_9MICO</name>
<evidence type="ECO:0000256" key="1">
    <source>
        <dbReference type="ARBA" id="ARBA00023125"/>
    </source>
</evidence>
<dbReference type="PROSITE" id="PS50935">
    <property type="entry name" value="SSB"/>
    <property type="match status" value="1"/>
</dbReference>
<dbReference type="InterPro" id="IPR012340">
    <property type="entry name" value="NA-bd_OB-fold"/>
</dbReference>
<feature type="compositionally biased region" description="Low complexity" evidence="4">
    <location>
        <begin position="140"/>
        <end position="153"/>
    </location>
</feature>
<gene>
    <name evidence="5" type="ORF">ACFOYW_11200</name>
</gene>
<reference evidence="6" key="1">
    <citation type="journal article" date="2019" name="Int. J. Syst. Evol. Microbiol.">
        <title>The Global Catalogue of Microorganisms (GCM) 10K type strain sequencing project: providing services to taxonomists for standard genome sequencing and annotation.</title>
        <authorList>
            <consortium name="The Broad Institute Genomics Platform"/>
            <consortium name="The Broad Institute Genome Sequencing Center for Infectious Disease"/>
            <person name="Wu L."/>
            <person name="Ma J."/>
        </authorList>
    </citation>
    <scope>NUCLEOTIDE SEQUENCE [LARGE SCALE GENOMIC DNA]</scope>
    <source>
        <strain evidence="6">CGMCC 1.10363</strain>
    </source>
</reference>
<dbReference type="InterPro" id="IPR000424">
    <property type="entry name" value="Primosome_PriB/ssb"/>
</dbReference>
<accession>A0ABV8Q8K1</accession>
<keyword evidence="1 2" id="KW-0238">DNA-binding</keyword>
<dbReference type="NCBIfam" id="TIGR00621">
    <property type="entry name" value="ssb"/>
    <property type="match status" value="1"/>
</dbReference>
<evidence type="ECO:0000256" key="3">
    <source>
        <dbReference type="RuleBase" id="RU000524"/>
    </source>
</evidence>
<evidence type="ECO:0000256" key="4">
    <source>
        <dbReference type="SAM" id="MobiDB-lite"/>
    </source>
</evidence>
<dbReference type="SUPFAM" id="SSF50249">
    <property type="entry name" value="Nucleic acid-binding proteins"/>
    <property type="match status" value="1"/>
</dbReference>
<comment type="caution">
    <text evidence="2">Lacks conserved residue(s) required for the propagation of feature annotation.</text>
</comment>
<dbReference type="InterPro" id="IPR011344">
    <property type="entry name" value="ssDNA-bd"/>
</dbReference>
<dbReference type="EMBL" id="JBHSCN010000005">
    <property type="protein sequence ID" value="MFC4243943.1"/>
    <property type="molecule type" value="Genomic_DNA"/>
</dbReference>
<comment type="caution">
    <text evidence="5">The sequence shown here is derived from an EMBL/GenBank/DDBJ whole genome shotgun (WGS) entry which is preliminary data.</text>
</comment>
<evidence type="ECO:0000256" key="2">
    <source>
        <dbReference type="HAMAP-Rule" id="MF_00984"/>
    </source>
</evidence>
<dbReference type="HAMAP" id="MF_00984">
    <property type="entry name" value="SSB"/>
    <property type="match status" value="1"/>
</dbReference>
<comment type="subunit">
    <text evidence="2">Homotetramer.</text>
</comment>
<dbReference type="Proteomes" id="UP001595900">
    <property type="component" value="Unassembled WGS sequence"/>
</dbReference>
<protein>
    <recommendedName>
        <fullName evidence="2 3">Single-stranded DNA-binding protein</fullName>
        <shortName evidence="2">SSB</shortName>
    </recommendedName>
</protein>
<dbReference type="NCBIfam" id="NF005851">
    <property type="entry name" value="PRK07772.1"/>
    <property type="match status" value="1"/>
</dbReference>
<sequence length="173" mass="18476">MAGETIITVVGNLTADPELRYTQNGLAVANFTIASTPRTFDRASNEWKDGEALFLRASVWREFAEHVAGTLTKGSRVIAQGRLRQRNYQDRDGNNRTSIELEIDEIGPSLRYATASITRAQSSGGGPRGGGSNYGGGGNNAPVEEPWAPAAPADNSSNDPWSTPGGYSDDTPF</sequence>
<feature type="region of interest" description="Disordered" evidence="4">
    <location>
        <begin position="118"/>
        <end position="173"/>
    </location>
</feature>
<evidence type="ECO:0000313" key="6">
    <source>
        <dbReference type="Proteomes" id="UP001595900"/>
    </source>
</evidence>
<evidence type="ECO:0000313" key="5">
    <source>
        <dbReference type="EMBL" id="MFC4243943.1"/>
    </source>
</evidence>
<dbReference type="PANTHER" id="PTHR10302">
    <property type="entry name" value="SINGLE-STRANDED DNA-BINDING PROTEIN"/>
    <property type="match status" value="1"/>
</dbReference>
<dbReference type="PANTHER" id="PTHR10302:SF27">
    <property type="entry name" value="SINGLE-STRANDED DNA-BINDING PROTEIN"/>
    <property type="match status" value="1"/>
</dbReference>
<dbReference type="GO" id="GO:0003677">
    <property type="term" value="F:DNA binding"/>
    <property type="evidence" value="ECO:0007669"/>
    <property type="project" value="UniProtKB-KW"/>
</dbReference>
<feature type="compositionally biased region" description="Gly residues" evidence="4">
    <location>
        <begin position="123"/>
        <end position="139"/>
    </location>
</feature>
<dbReference type="CDD" id="cd04496">
    <property type="entry name" value="SSB_OBF"/>
    <property type="match status" value="1"/>
</dbReference>
<dbReference type="Pfam" id="PF00436">
    <property type="entry name" value="SSB"/>
    <property type="match status" value="1"/>
</dbReference>
<proteinExistence type="inferred from homology"/>
<keyword evidence="6" id="KW-1185">Reference proteome</keyword>
<dbReference type="Gene3D" id="2.40.50.140">
    <property type="entry name" value="Nucleic acid-binding proteins"/>
    <property type="match status" value="1"/>
</dbReference>
<dbReference type="RefSeq" id="WP_390229015.1">
    <property type="nucleotide sequence ID" value="NZ_JBHSCN010000005.1"/>
</dbReference>
<organism evidence="5 6">
    <name type="scientific">Gryllotalpicola reticulitermitis</name>
    <dbReference type="NCBI Taxonomy" id="1184153"/>
    <lineage>
        <taxon>Bacteria</taxon>
        <taxon>Bacillati</taxon>
        <taxon>Actinomycetota</taxon>
        <taxon>Actinomycetes</taxon>
        <taxon>Micrococcales</taxon>
        <taxon>Microbacteriaceae</taxon>
        <taxon>Gryllotalpicola</taxon>
    </lineage>
</organism>